<dbReference type="InterPro" id="IPR005543">
    <property type="entry name" value="PASTA_dom"/>
</dbReference>
<organism evidence="3 4">
    <name type="scientific">Polymorphobacter multimanifer</name>
    <dbReference type="NCBI Taxonomy" id="1070431"/>
    <lineage>
        <taxon>Bacteria</taxon>
        <taxon>Pseudomonadati</taxon>
        <taxon>Pseudomonadota</taxon>
        <taxon>Alphaproteobacteria</taxon>
        <taxon>Sphingomonadales</taxon>
        <taxon>Sphingosinicellaceae</taxon>
        <taxon>Polymorphobacter</taxon>
    </lineage>
</organism>
<reference evidence="3 4" key="1">
    <citation type="submission" date="2020-08" db="EMBL/GenBank/DDBJ databases">
        <title>Genomic Encyclopedia of Type Strains, Phase IV (KMG-IV): sequencing the most valuable type-strain genomes for metagenomic binning, comparative biology and taxonomic classification.</title>
        <authorList>
            <person name="Goeker M."/>
        </authorList>
    </citation>
    <scope>NUCLEOTIDE SEQUENCE [LARGE SCALE GENOMIC DNA]</scope>
    <source>
        <strain evidence="3 4">DSM 102189</strain>
    </source>
</reference>
<dbReference type="EMBL" id="JACIIV010000015">
    <property type="protein sequence ID" value="MBB6228079.1"/>
    <property type="molecule type" value="Genomic_DNA"/>
</dbReference>
<evidence type="ECO:0000313" key="3">
    <source>
        <dbReference type="EMBL" id="MBB6228079.1"/>
    </source>
</evidence>
<feature type="transmembrane region" description="Helical" evidence="1">
    <location>
        <begin position="127"/>
        <end position="148"/>
    </location>
</feature>
<evidence type="ECO:0000313" key="4">
    <source>
        <dbReference type="Proteomes" id="UP000538147"/>
    </source>
</evidence>
<dbReference type="Pfam" id="PF03793">
    <property type="entry name" value="PASTA"/>
    <property type="match status" value="1"/>
</dbReference>
<accession>A0A841L5B1</accession>
<evidence type="ECO:0000259" key="2">
    <source>
        <dbReference type="PROSITE" id="PS51178"/>
    </source>
</evidence>
<dbReference type="Proteomes" id="UP000538147">
    <property type="component" value="Unassembled WGS sequence"/>
</dbReference>
<dbReference type="Gene3D" id="3.30.10.20">
    <property type="match status" value="2"/>
</dbReference>
<proteinExistence type="predicted"/>
<keyword evidence="1" id="KW-0472">Membrane</keyword>
<dbReference type="CDD" id="cd06577">
    <property type="entry name" value="PASTA_pknB"/>
    <property type="match status" value="2"/>
</dbReference>
<dbReference type="PROSITE" id="PS51178">
    <property type="entry name" value="PASTA"/>
    <property type="match status" value="1"/>
</dbReference>
<keyword evidence="4" id="KW-1185">Reference proteome</keyword>
<evidence type="ECO:0000256" key="1">
    <source>
        <dbReference type="SAM" id="Phobius"/>
    </source>
</evidence>
<dbReference type="AlphaFoldDB" id="A0A841L5B1"/>
<gene>
    <name evidence="3" type="ORF">FHS79_002264</name>
</gene>
<dbReference type="SMART" id="SM00740">
    <property type="entry name" value="PASTA"/>
    <property type="match status" value="2"/>
</dbReference>
<keyword evidence="1" id="KW-0812">Transmembrane</keyword>
<sequence>MPSFEIPDGPTTVALKGGGQAPQTGAIQFSVTNRSGGPRSGRLSLRVTGDTRAEWFKIEGETERNFLAGETHTASVVISVPPGTAPGDYPFRPRVVAVNDPDNDFADGPASTLRVDASAPPPPNRTWLWILIAVIVVVIVGGVAFLAFRPDGDEPPPADPPPVADPVATLPELSGRPLAELEALATQHGFQVTVAERVEGLEPGHIVSVFPAANTPITADLRVTAIVDPGIAVPDLRNKRLAAAQNEIRQARLTLSEIRQSCRQSGVDDLVISQEPAGGVRVKLNQPLVITITDVQTSCLVFRPEILRIPSDLVFRRM</sequence>
<protein>
    <recommendedName>
        <fullName evidence="2">PASTA domain-containing protein</fullName>
    </recommendedName>
</protein>
<dbReference type="RefSeq" id="WP_184199759.1">
    <property type="nucleotide sequence ID" value="NZ_BMOX01000017.1"/>
</dbReference>
<keyword evidence="1" id="KW-1133">Transmembrane helix</keyword>
<comment type="caution">
    <text evidence="3">The sequence shown here is derived from an EMBL/GenBank/DDBJ whole genome shotgun (WGS) entry which is preliminary data.</text>
</comment>
<name>A0A841L5B1_9SPHN</name>
<feature type="domain" description="PASTA" evidence="2">
    <location>
        <begin position="227"/>
        <end position="294"/>
    </location>
</feature>